<evidence type="ECO:0000313" key="10">
    <source>
        <dbReference type="EMBL" id="KAJ8314775.1"/>
    </source>
</evidence>
<protein>
    <recommendedName>
        <fullName evidence="9">Reelin domain-containing protein</fullName>
    </recommendedName>
</protein>
<dbReference type="CDD" id="cd08544">
    <property type="entry name" value="Reeler"/>
    <property type="match status" value="1"/>
</dbReference>
<evidence type="ECO:0000256" key="1">
    <source>
        <dbReference type="ARBA" id="ARBA00004613"/>
    </source>
</evidence>
<name>A0ABQ9FGF9_TEGGR</name>
<evidence type="ECO:0000256" key="3">
    <source>
        <dbReference type="ARBA" id="ARBA00022525"/>
    </source>
</evidence>
<dbReference type="EMBL" id="JARBDR010000337">
    <property type="protein sequence ID" value="KAJ8314775.1"/>
    <property type="molecule type" value="Genomic_DNA"/>
</dbReference>
<evidence type="ECO:0000256" key="2">
    <source>
        <dbReference type="ARBA" id="ARBA00008501"/>
    </source>
</evidence>
<keyword evidence="7" id="KW-0391">Immunity</keyword>
<dbReference type="PANTHER" id="PTHR45828">
    <property type="entry name" value="CYTOCHROME B561/FERRIC REDUCTASE TRANSMEMBRANE"/>
    <property type="match status" value="1"/>
</dbReference>
<keyword evidence="8" id="KW-0044">Antibiotic</keyword>
<comment type="similarity">
    <text evidence="2">Belongs to the insect defense protein family.</text>
</comment>
<comment type="subcellular location">
    <subcellularLocation>
        <location evidence="1">Secreted</location>
    </subcellularLocation>
</comment>
<evidence type="ECO:0000256" key="8">
    <source>
        <dbReference type="ARBA" id="ARBA00023022"/>
    </source>
</evidence>
<evidence type="ECO:0000256" key="4">
    <source>
        <dbReference type="ARBA" id="ARBA00022529"/>
    </source>
</evidence>
<dbReference type="Proteomes" id="UP001217089">
    <property type="component" value="Unassembled WGS sequence"/>
</dbReference>
<accession>A0ABQ9FGF9</accession>
<dbReference type="InterPro" id="IPR051237">
    <property type="entry name" value="Ferric-chelate_Red/DefProt"/>
</dbReference>
<dbReference type="InterPro" id="IPR002861">
    <property type="entry name" value="Reeler_dom"/>
</dbReference>
<evidence type="ECO:0000256" key="5">
    <source>
        <dbReference type="ARBA" id="ARBA00022588"/>
    </source>
</evidence>
<sequence length="145" mass="15563">MLHAEQVDVEAFRVKKDINSRMIKIALIVCMVVGIKAYPNGAPESTCTSLIPSHGANAQSAPSPYTLDTTLTETNIVQVSIRSASVYRGFILVGNEGSGMFTTIPTGAKSSRGVTHMSNSDKSNMTFTWTPPSTFCGNIAFRFPA</sequence>
<dbReference type="PANTHER" id="PTHR45828:SF9">
    <property type="entry name" value="CELL WALL INTEGRITY AND STRESS RESPONSE COMPONENT 4-LIKE-RELATED"/>
    <property type="match status" value="1"/>
</dbReference>
<reference evidence="10 11" key="1">
    <citation type="submission" date="2022-12" db="EMBL/GenBank/DDBJ databases">
        <title>Chromosome-level genome of Tegillarca granosa.</title>
        <authorList>
            <person name="Kim J."/>
        </authorList>
    </citation>
    <scope>NUCLEOTIDE SEQUENCE [LARGE SCALE GENOMIC DNA]</scope>
    <source>
        <strain evidence="10">Teg-2019</strain>
        <tissue evidence="10">Adductor muscle</tissue>
    </source>
</reference>
<comment type="caution">
    <text evidence="10">The sequence shown here is derived from an EMBL/GenBank/DDBJ whole genome shotgun (WGS) entry which is preliminary data.</text>
</comment>
<keyword evidence="4" id="KW-0929">Antimicrobial</keyword>
<gene>
    <name evidence="10" type="ORF">KUTeg_006925</name>
</gene>
<feature type="domain" description="Reelin" evidence="9">
    <location>
        <begin position="47"/>
        <end position="142"/>
    </location>
</feature>
<evidence type="ECO:0000256" key="6">
    <source>
        <dbReference type="ARBA" id="ARBA00022729"/>
    </source>
</evidence>
<organism evidence="10 11">
    <name type="scientific">Tegillarca granosa</name>
    <name type="common">Malaysian cockle</name>
    <name type="synonym">Anadara granosa</name>
    <dbReference type="NCBI Taxonomy" id="220873"/>
    <lineage>
        <taxon>Eukaryota</taxon>
        <taxon>Metazoa</taxon>
        <taxon>Spiralia</taxon>
        <taxon>Lophotrochozoa</taxon>
        <taxon>Mollusca</taxon>
        <taxon>Bivalvia</taxon>
        <taxon>Autobranchia</taxon>
        <taxon>Pteriomorphia</taxon>
        <taxon>Arcoida</taxon>
        <taxon>Arcoidea</taxon>
        <taxon>Arcidae</taxon>
        <taxon>Tegillarca</taxon>
    </lineage>
</organism>
<proteinExistence type="inferred from homology"/>
<keyword evidence="5" id="KW-0399">Innate immunity</keyword>
<evidence type="ECO:0000256" key="7">
    <source>
        <dbReference type="ARBA" id="ARBA00022859"/>
    </source>
</evidence>
<keyword evidence="11" id="KW-1185">Reference proteome</keyword>
<dbReference type="Gene3D" id="2.60.40.4060">
    <property type="entry name" value="Reeler domain"/>
    <property type="match status" value="1"/>
</dbReference>
<dbReference type="Pfam" id="PF02014">
    <property type="entry name" value="Reeler"/>
    <property type="match status" value="1"/>
</dbReference>
<keyword evidence="6" id="KW-0732">Signal</keyword>
<evidence type="ECO:0000313" key="11">
    <source>
        <dbReference type="Proteomes" id="UP001217089"/>
    </source>
</evidence>
<dbReference type="InterPro" id="IPR042307">
    <property type="entry name" value="Reeler_sf"/>
</dbReference>
<keyword evidence="3" id="KW-0964">Secreted</keyword>
<evidence type="ECO:0000259" key="9">
    <source>
        <dbReference type="Pfam" id="PF02014"/>
    </source>
</evidence>